<evidence type="ECO:0000313" key="2">
    <source>
        <dbReference type="EMBL" id="SIQ81327.1"/>
    </source>
</evidence>
<dbReference type="PROSITE" id="PS51257">
    <property type="entry name" value="PROKAR_LIPOPROTEIN"/>
    <property type="match status" value="1"/>
</dbReference>
<gene>
    <name evidence="2" type="ORF">SAMN05421829_10719</name>
</gene>
<feature type="signal peptide" evidence="1">
    <location>
        <begin position="1"/>
        <end position="27"/>
    </location>
</feature>
<organism evidence="2 3">
    <name type="scientific">Aromatoleum tolulyticum</name>
    <dbReference type="NCBI Taxonomy" id="34027"/>
    <lineage>
        <taxon>Bacteria</taxon>
        <taxon>Pseudomonadati</taxon>
        <taxon>Pseudomonadota</taxon>
        <taxon>Betaproteobacteria</taxon>
        <taxon>Rhodocyclales</taxon>
        <taxon>Rhodocyclaceae</taxon>
        <taxon>Aromatoleum</taxon>
    </lineage>
</organism>
<sequence>MNKFVTLSVLAGLTLLASGCSTVSSVAQYKASTRNVITIKDQLGNSDKKVKLADFTSADGIDGSWCRAVGPVSIGSGRTLAQFVGDALQEELFMAGIYSSGAPVALSGHLDEAKFSSITPAAWEITLTLTSSNGYSYQTKSHYSFSTSFDAISACKNVTDAFPAAVQETLKQVVSDPRFKNML</sequence>
<dbReference type="EMBL" id="FTMD01000007">
    <property type="protein sequence ID" value="SIQ81327.1"/>
    <property type="molecule type" value="Genomic_DNA"/>
</dbReference>
<accession>A0A1N6VTZ2</accession>
<proteinExistence type="predicted"/>
<dbReference type="OrthoDB" id="5348520at2"/>
<dbReference type="Proteomes" id="UP000186819">
    <property type="component" value="Unassembled WGS sequence"/>
</dbReference>
<dbReference type="RefSeq" id="WP_076602315.1">
    <property type="nucleotide sequence ID" value="NZ_FTMD01000007.1"/>
</dbReference>
<evidence type="ECO:0008006" key="4">
    <source>
        <dbReference type="Google" id="ProtNLM"/>
    </source>
</evidence>
<keyword evidence="3" id="KW-1185">Reference proteome</keyword>
<feature type="chain" id="PRO_5012975426" description="Lipoprotein" evidence="1">
    <location>
        <begin position="28"/>
        <end position="183"/>
    </location>
</feature>
<keyword evidence="1" id="KW-0732">Signal</keyword>
<dbReference type="AlphaFoldDB" id="A0A1N6VTZ2"/>
<evidence type="ECO:0000256" key="1">
    <source>
        <dbReference type="SAM" id="SignalP"/>
    </source>
</evidence>
<evidence type="ECO:0000313" key="3">
    <source>
        <dbReference type="Proteomes" id="UP000186819"/>
    </source>
</evidence>
<reference evidence="3" key="1">
    <citation type="submission" date="2017-01" db="EMBL/GenBank/DDBJ databases">
        <authorList>
            <person name="Varghese N."/>
            <person name="Submissions S."/>
        </authorList>
    </citation>
    <scope>NUCLEOTIDE SEQUENCE [LARGE SCALE GENOMIC DNA]</scope>
    <source>
        <strain evidence="3">ATCC 51758</strain>
    </source>
</reference>
<protein>
    <recommendedName>
        <fullName evidence="4">Lipoprotein</fullName>
    </recommendedName>
</protein>
<name>A0A1N6VTZ2_9RHOO</name>